<name>A0A0F9PNM7_9ZZZZ</name>
<dbReference type="AlphaFoldDB" id="A0A0F9PNM7"/>
<feature type="non-terminal residue" evidence="1">
    <location>
        <position position="30"/>
    </location>
</feature>
<dbReference type="EMBL" id="LAZR01002738">
    <property type="protein sequence ID" value="KKN26217.1"/>
    <property type="molecule type" value="Genomic_DNA"/>
</dbReference>
<sequence length="30" mass="3253">MAYQPASVQTGTASLTHLATVWYDKVAVEN</sequence>
<proteinExistence type="predicted"/>
<gene>
    <name evidence="1" type="ORF">LCGC14_0877050</name>
</gene>
<protein>
    <submittedName>
        <fullName evidence="1">Uncharacterized protein</fullName>
    </submittedName>
</protein>
<accession>A0A0F9PNM7</accession>
<reference evidence="1" key="1">
    <citation type="journal article" date="2015" name="Nature">
        <title>Complex archaea that bridge the gap between prokaryotes and eukaryotes.</title>
        <authorList>
            <person name="Spang A."/>
            <person name="Saw J.H."/>
            <person name="Jorgensen S.L."/>
            <person name="Zaremba-Niedzwiedzka K."/>
            <person name="Martijn J."/>
            <person name="Lind A.E."/>
            <person name="van Eijk R."/>
            <person name="Schleper C."/>
            <person name="Guy L."/>
            <person name="Ettema T.J."/>
        </authorList>
    </citation>
    <scope>NUCLEOTIDE SEQUENCE</scope>
</reference>
<comment type="caution">
    <text evidence="1">The sequence shown here is derived from an EMBL/GenBank/DDBJ whole genome shotgun (WGS) entry which is preliminary data.</text>
</comment>
<evidence type="ECO:0000313" key="1">
    <source>
        <dbReference type="EMBL" id="KKN26217.1"/>
    </source>
</evidence>
<organism evidence="1">
    <name type="scientific">marine sediment metagenome</name>
    <dbReference type="NCBI Taxonomy" id="412755"/>
    <lineage>
        <taxon>unclassified sequences</taxon>
        <taxon>metagenomes</taxon>
        <taxon>ecological metagenomes</taxon>
    </lineage>
</organism>